<protein>
    <submittedName>
        <fullName evidence="3">Uncharacterized protein</fullName>
    </submittedName>
</protein>
<dbReference type="Gramene" id="TKV90689">
    <property type="protein sequence ID" value="TKV90689"/>
    <property type="gene ID" value="SEVIR_9G045401v2"/>
</dbReference>
<dbReference type="AlphaFoldDB" id="A0A4U6SQB6"/>
<sequence>MEARYDSLHRKFVELKGQEARLSSDVLDWRNACSRAVDEAEQLRTRLAVVEAERDKAEDQRMKFVVMLAKSMIGIRSGAEKLKALTEAAQAVADTVDPPEEGVEARPLIERD</sequence>
<organism evidence="3 4">
    <name type="scientific">Setaria viridis</name>
    <name type="common">Green bristlegrass</name>
    <name type="synonym">Setaria italica subsp. viridis</name>
    <dbReference type="NCBI Taxonomy" id="4556"/>
    <lineage>
        <taxon>Eukaryota</taxon>
        <taxon>Viridiplantae</taxon>
        <taxon>Streptophyta</taxon>
        <taxon>Embryophyta</taxon>
        <taxon>Tracheophyta</taxon>
        <taxon>Spermatophyta</taxon>
        <taxon>Magnoliopsida</taxon>
        <taxon>Liliopsida</taxon>
        <taxon>Poales</taxon>
        <taxon>Poaceae</taxon>
        <taxon>PACMAD clade</taxon>
        <taxon>Panicoideae</taxon>
        <taxon>Panicodae</taxon>
        <taxon>Paniceae</taxon>
        <taxon>Cenchrinae</taxon>
        <taxon>Setaria</taxon>
    </lineage>
</organism>
<evidence type="ECO:0000313" key="4">
    <source>
        <dbReference type="Proteomes" id="UP000298652"/>
    </source>
</evidence>
<evidence type="ECO:0000256" key="2">
    <source>
        <dbReference type="SAM" id="MobiDB-lite"/>
    </source>
</evidence>
<feature type="region of interest" description="Disordered" evidence="2">
    <location>
        <begin position="93"/>
        <end position="112"/>
    </location>
</feature>
<feature type="coiled-coil region" evidence="1">
    <location>
        <begin position="33"/>
        <end position="60"/>
    </location>
</feature>
<reference evidence="3" key="1">
    <citation type="submission" date="2019-03" db="EMBL/GenBank/DDBJ databases">
        <title>WGS assembly of Setaria viridis.</title>
        <authorList>
            <person name="Huang P."/>
            <person name="Jenkins J."/>
            <person name="Grimwood J."/>
            <person name="Barry K."/>
            <person name="Healey A."/>
            <person name="Mamidi S."/>
            <person name="Sreedasyam A."/>
            <person name="Shu S."/>
            <person name="Feldman M."/>
            <person name="Wu J."/>
            <person name="Yu Y."/>
            <person name="Chen C."/>
            <person name="Johnson J."/>
            <person name="Rokhsar D."/>
            <person name="Baxter I."/>
            <person name="Schmutz J."/>
            <person name="Brutnell T."/>
            <person name="Kellogg E."/>
        </authorList>
    </citation>
    <scope>NUCLEOTIDE SEQUENCE [LARGE SCALE GENOMIC DNA]</scope>
</reference>
<gene>
    <name evidence="3" type="ORF">SEVIR_9G045401v2</name>
</gene>
<keyword evidence="4" id="KW-1185">Reference proteome</keyword>
<keyword evidence="1" id="KW-0175">Coiled coil</keyword>
<evidence type="ECO:0000256" key="1">
    <source>
        <dbReference type="SAM" id="Coils"/>
    </source>
</evidence>
<name>A0A4U6SQB6_SETVI</name>
<proteinExistence type="predicted"/>
<dbReference type="Proteomes" id="UP000298652">
    <property type="component" value="Chromosome 9"/>
</dbReference>
<dbReference type="EMBL" id="CM016560">
    <property type="protein sequence ID" value="TKV90689.1"/>
    <property type="molecule type" value="Genomic_DNA"/>
</dbReference>
<feature type="compositionally biased region" description="Basic and acidic residues" evidence="2">
    <location>
        <begin position="103"/>
        <end position="112"/>
    </location>
</feature>
<evidence type="ECO:0000313" key="3">
    <source>
        <dbReference type="EMBL" id="TKV90689.1"/>
    </source>
</evidence>
<accession>A0A4U6SQB6</accession>